<dbReference type="InterPro" id="IPR045103">
    <property type="entry name" value="RNF5/RNF185-like"/>
</dbReference>
<dbReference type="eggNOG" id="KOG0823">
    <property type="taxonomic scope" value="Eukaryota"/>
</dbReference>
<evidence type="ECO:0000256" key="10">
    <source>
        <dbReference type="ARBA" id="ARBA00023136"/>
    </source>
</evidence>
<protein>
    <recommendedName>
        <fullName evidence="4">RING-type E3 ubiquitin transferase</fullName>
        <ecNumber evidence="4">2.3.2.27</ecNumber>
    </recommendedName>
</protein>
<reference evidence="13 14" key="1">
    <citation type="journal article" date="2007" name="Nature">
        <title>Evolution of genes and genomes on the Drosophila phylogeny.</title>
        <authorList>
            <consortium name="Drosophila 12 Genomes Consortium"/>
            <person name="Clark A.G."/>
            <person name="Eisen M.B."/>
            <person name="Smith D.R."/>
            <person name="Bergman C.M."/>
            <person name="Oliver B."/>
            <person name="Markow T.A."/>
            <person name="Kaufman T.C."/>
            <person name="Kellis M."/>
            <person name="Gelbart W."/>
            <person name="Iyer V.N."/>
            <person name="Pollard D.A."/>
            <person name="Sackton T.B."/>
            <person name="Larracuente A.M."/>
            <person name="Singh N.D."/>
            <person name="Abad J.P."/>
            <person name="Abt D.N."/>
            <person name="Adryan B."/>
            <person name="Aguade M."/>
            <person name="Akashi H."/>
            <person name="Anderson W.W."/>
            <person name="Aquadro C.F."/>
            <person name="Ardell D.H."/>
            <person name="Arguello R."/>
            <person name="Artieri C.G."/>
            <person name="Barbash D.A."/>
            <person name="Barker D."/>
            <person name="Barsanti P."/>
            <person name="Batterham P."/>
            <person name="Batzoglou S."/>
            <person name="Begun D."/>
            <person name="Bhutkar A."/>
            <person name="Blanco E."/>
            <person name="Bosak S.A."/>
            <person name="Bradley R.K."/>
            <person name="Brand A.D."/>
            <person name="Brent M.R."/>
            <person name="Brooks A.N."/>
            <person name="Brown R.H."/>
            <person name="Butlin R.K."/>
            <person name="Caggese C."/>
            <person name="Calvi B.R."/>
            <person name="Bernardo de Carvalho A."/>
            <person name="Caspi A."/>
            <person name="Castrezana S."/>
            <person name="Celniker S.E."/>
            <person name="Chang J.L."/>
            <person name="Chapple C."/>
            <person name="Chatterji S."/>
            <person name="Chinwalla A."/>
            <person name="Civetta A."/>
            <person name="Clifton S.W."/>
            <person name="Comeron J.M."/>
            <person name="Costello J.C."/>
            <person name="Coyne J.A."/>
            <person name="Daub J."/>
            <person name="David R.G."/>
            <person name="Delcher A.L."/>
            <person name="Delehaunty K."/>
            <person name="Do C.B."/>
            <person name="Ebling H."/>
            <person name="Edwards K."/>
            <person name="Eickbush T."/>
            <person name="Evans J.D."/>
            <person name="Filipski A."/>
            <person name="Findeiss S."/>
            <person name="Freyhult E."/>
            <person name="Fulton L."/>
            <person name="Fulton R."/>
            <person name="Garcia A.C."/>
            <person name="Gardiner A."/>
            <person name="Garfield D.A."/>
            <person name="Garvin B.E."/>
            <person name="Gibson G."/>
            <person name="Gilbert D."/>
            <person name="Gnerre S."/>
            <person name="Godfrey J."/>
            <person name="Good R."/>
            <person name="Gotea V."/>
            <person name="Gravely B."/>
            <person name="Greenberg A.J."/>
            <person name="Griffiths-Jones S."/>
            <person name="Gross S."/>
            <person name="Guigo R."/>
            <person name="Gustafson E.A."/>
            <person name="Haerty W."/>
            <person name="Hahn M.W."/>
            <person name="Halligan D.L."/>
            <person name="Halpern A.L."/>
            <person name="Halter G.M."/>
            <person name="Han M.V."/>
            <person name="Heger A."/>
            <person name="Hillier L."/>
            <person name="Hinrichs A.S."/>
            <person name="Holmes I."/>
            <person name="Hoskins R.A."/>
            <person name="Hubisz M.J."/>
            <person name="Hultmark D."/>
            <person name="Huntley M.A."/>
            <person name="Jaffe D.B."/>
            <person name="Jagadeeshan S."/>
            <person name="Jeck W.R."/>
            <person name="Johnson J."/>
            <person name="Jones C.D."/>
            <person name="Jordan W.C."/>
            <person name="Karpen G.H."/>
            <person name="Kataoka E."/>
            <person name="Keightley P.D."/>
            <person name="Kheradpour P."/>
            <person name="Kirkness E.F."/>
            <person name="Koerich L.B."/>
            <person name="Kristiansen K."/>
            <person name="Kudrna D."/>
            <person name="Kulathinal R.J."/>
            <person name="Kumar S."/>
            <person name="Kwok R."/>
            <person name="Lander E."/>
            <person name="Langley C.H."/>
            <person name="Lapoint R."/>
            <person name="Lazzaro B.P."/>
            <person name="Lee S.J."/>
            <person name="Levesque L."/>
            <person name="Li R."/>
            <person name="Lin C.F."/>
            <person name="Lin M.F."/>
            <person name="Lindblad-Toh K."/>
            <person name="Llopart A."/>
            <person name="Long M."/>
            <person name="Low L."/>
            <person name="Lozovsky E."/>
            <person name="Lu J."/>
            <person name="Luo M."/>
            <person name="Machado C.A."/>
            <person name="Makalowski W."/>
            <person name="Marzo M."/>
            <person name="Matsuda M."/>
            <person name="Matzkin L."/>
            <person name="McAllister B."/>
            <person name="McBride C.S."/>
            <person name="McKernan B."/>
            <person name="McKernan K."/>
            <person name="Mendez-Lago M."/>
            <person name="Minx P."/>
            <person name="Mollenhauer M.U."/>
            <person name="Montooth K."/>
            <person name="Mount S.M."/>
            <person name="Mu X."/>
            <person name="Myers E."/>
            <person name="Negre B."/>
            <person name="Newfeld S."/>
            <person name="Nielsen R."/>
            <person name="Noor M.A."/>
            <person name="O'Grady P."/>
            <person name="Pachter L."/>
            <person name="Papaceit M."/>
            <person name="Parisi M.J."/>
            <person name="Parisi M."/>
            <person name="Parts L."/>
            <person name="Pedersen J.S."/>
            <person name="Pesole G."/>
            <person name="Phillippy A.M."/>
            <person name="Ponting C.P."/>
            <person name="Pop M."/>
            <person name="Porcelli D."/>
            <person name="Powell J.R."/>
            <person name="Prohaska S."/>
            <person name="Pruitt K."/>
            <person name="Puig M."/>
            <person name="Quesneville H."/>
            <person name="Ram K.R."/>
            <person name="Rand D."/>
            <person name="Rasmussen M.D."/>
            <person name="Reed L.K."/>
            <person name="Reenan R."/>
            <person name="Reily A."/>
            <person name="Remington K.A."/>
            <person name="Rieger T.T."/>
            <person name="Ritchie M.G."/>
            <person name="Robin C."/>
            <person name="Rogers Y.H."/>
            <person name="Rohde C."/>
            <person name="Rozas J."/>
            <person name="Rubenfield M.J."/>
            <person name="Ruiz A."/>
            <person name="Russo S."/>
            <person name="Salzberg S.L."/>
            <person name="Sanchez-Gracia A."/>
            <person name="Saranga D.J."/>
            <person name="Sato H."/>
            <person name="Schaeffer S.W."/>
            <person name="Schatz M.C."/>
            <person name="Schlenke T."/>
            <person name="Schwartz R."/>
            <person name="Segarra C."/>
            <person name="Singh R.S."/>
            <person name="Sirot L."/>
            <person name="Sirota M."/>
            <person name="Sisneros N.B."/>
            <person name="Smith C.D."/>
            <person name="Smith T.F."/>
            <person name="Spieth J."/>
            <person name="Stage D.E."/>
            <person name="Stark A."/>
            <person name="Stephan W."/>
            <person name="Strausberg R.L."/>
            <person name="Strempel S."/>
            <person name="Sturgill D."/>
            <person name="Sutton G."/>
            <person name="Sutton G.G."/>
            <person name="Tao W."/>
            <person name="Teichmann S."/>
            <person name="Tobari Y.N."/>
            <person name="Tomimura Y."/>
            <person name="Tsolas J.M."/>
            <person name="Valente V.L."/>
            <person name="Venter E."/>
            <person name="Venter J.C."/>
            <person name="Vicario S."/>
            <person name="Vieira F.G."/>
            <person name="Vilella A.J."/>
            <person name="Villasante A."/>
            <person name="Walenz B."/>
            <person name="Wang J."/>
            <person name="Wasserman M."/>
            <person name="Watts T."/>
            <person name="Wilson D."/>
            <person name="Wilson R.K."/>
            <person name="Wing R.A."/>
            <person name="Wolfner M.F."/>
            <person name="Wong A."/>
            <person name="Wong G.K."/>
            <person name="Wu C.I."/>
            <person name="Wu G."/>
            <person name="Yamamoto D."/>
            <person name="Yang H.P."/>
            <person name="Yang S.P."/>
            <person name="Yorke J.A."/>
            <person name="Yoshida K."/>
            <person name="Zdobnov E."/>
            <person name="Zhang P."/>
            <person name="Zhang Y."/>
            <person name="Zimin A.V."/>
            <person name="Baldwin J."/>
            <person name="Abdouelleil A."/>
            <person name="Abdulkadir J."/>
            <person name="Abebe A."/>
            <person name="Abera B."/>
            <person name="Abreu J."/>
            <person name="Acer S.C."/>
            <person name="Aftuck L."/>
            <person name="Alexander A."/>
            <person name="An P."/>
            <person name="Anderson E."/>
            <person name="Anderson S."/>
            <person name="Arachi H."/>
            <person name="Azer M."/>
            <person name="Bachantsang P."/>
            <person name="Barry A."/>
            <person name="Bayul T."/>
            <person name="Berlin A."/>
            <person name="Bessette D."/>
            <person name="Bloom T."/>
            <person name="Blye J."/>
            <person name="Boguslavskiy L."/>
            <person name="Bonnet C."/>
            <person name="Boukhgalter B."/>
            <person name="Bourzgui I."/>
            <person name="Brown A."/>
            <person name="Cahill P."/>
            <person name="Channer S."/>
            <person name="Cheshatsang Y."/>
            <person name="Chuda L."/>
            <person name="Citroen M."/>
            <person name="Collymore A."/>
            <person name="Cooke P."/>
            <person name="Costello M."/>
            <person name="D'Aco K."/>
            <person name="Daza R."/>
            <person name="De Haan G."/>
            <person name="DeGray S."/>
            <person name="DeMaso C."/>
            <person name="Dhargay N."/>
            <person name="Dooley K."/>
            <person name="Dooley E."/>
            <person name="Doricent M."/>
            <person name="Dorje P."/>
            <person name="Dorjee K."/>
            <person name="Dupes A."/>
            <person name="Elong R."/>
            <person name="Falk J."/>
            <person name="Farina A."/>
            <person name="Faro S."/>
            <person name="Ferguson D."/>
            <person name="Fisher S."/>
            <person name="Foley C.D."/>
            <person name="Franke A."/>
            <person name="Friedrich D."/>
            <person name="Gadbois L."/>
            <person name="Gearin G."/>
            <person name="Gearin C.R."/>
            <person name="Giannoukos G."/>
            <person name="Goode T."/>
            <person name="Graham J."/>
            <person name="Grandbois E."/>
            <person name="Grewal S."/>
            <person name="Gyaltsen K."/>
            <person name="Hafez N."/>
            <person name="Hagos B."/>
            <person name="Hall J."/>
            <person name="Henson C."/>
            <person name="Hollinger A."/>
            <person name="Honan T."/>
            <person name="Huard M.D."/>
            <person name="Hughes L."/>
            <person name="Hurhula B."/>
            <person name="Husby M.E."/>
            <person name="Kamat A."/>
            <person name="Kanga B."/>
            <person name="Kashin S."/>
            <person name="Khazanovich D."/>
            <person name="Kisner P."/>
            <person name="Lance K."/>
            <person name="Lara M."/>
            <person name="Lee W."/>
            <person name="Lennon N."/>
            <person name="Letendre F."/>
            <person name="LeVine R."/>
            <person name="Lipovsky A."/>
            <person name="Liu X."/>
            <person name="Liu J."/>
            <person name="Liu S."/>
            <person name="Lokyitsang T."/>
            <person name="Lokyitsang Y."/>
            <person name="Lubonja R."/>
            <person name="Lui A."/>
            <person name="MacDonald P."/>
            <person name="Magnisalis V."/>
            <person name="Maru K."/>
            <person name="Matthews C."/>
            <person name="McCusker W."/>
            <person name="McDonough S."/>
            <person name="Mehta T."/>
            <person name="Meldrim J."/>
            <person name="Meneus L."/>
            <person name="Mihai O."/>
            <person name="Mihalev A."/>
            <person name="Mihova T."/>
            <person name="Mittelman R."/>
            <person name="Mlenga V."/>
            <person name="Montmayeur A."/>
            <person name="Mulrain L."/>
            <person name="Navidi A."/>
            <person name="Naylor J."/>
            <person name="Negash T."/>
            <person name="Nguyen T."/>
            <person name="Nguyen N."/>
            <person name="Nicol R."/>
            <person name="Norbu C."/>
            <person name="Norbu N."/>
            <person name="Novod N."/>
            <person name="O'Neill B."/>
            <person name="Osman S."/>
            <person name="Markiewicz E."/>
            <person name="Oyono O.L."/>
            <person name="Patti C."/>
            <person name="Phunkhang P."/>
            <person name="Pierre F."/>
            <person name="Priest M."/>
            <person name="Raghuraman S."/>
            <person name="Rege F."/>
            <person name="Reyes R."/>
            <person name="Rise C."/>
            <person name="Rogov P."/>
            <person name="Ross K."/>
            <person name="Ryan E."/>
            <person name="Settipalli S."/>
            <person name="Shea T."/>
            <person name="Sherpa N."/>
            <person name="Shi L."/>
            <person name="Shih D."/>
            <person name="Sparrow T."/>
            <person name="Spaulding J."/>
            <person name="Stalker J."/>
            <person name="Stange-Thomann N."/>
            <person name="Stavropoulos S."/>
            <person name="Stone C."/>
            <person name="Strader C."/>
            <person name="Tesfaye S."/>
            <person name="Thomson T."/>
            <person name="Thoulutsang Y."/>
            <person name="Thoulutsang D."/>
            <person name="Topham K."/>
            <person name="Topping I."/>
            <person name="Tsamla T."/>
            <person name="Vassiliev H."/>
            <person name="Vo A."/>
            <person name="Wangchuk T."/>
            <person name="Wangdi T."/>
            <person name="Weiand M."/>
            <person name="Wilkinson J."/>
            <person name="Wilson A."/>
            <person name="Yadav S."/>
            <person name="Young G."/>
            <person name="Yu Q."/>
            <person name="Zembek L."/>
            <person name="Zhong D."/>
            <person name="Zimmer A."/>
            <person name="Zwirko Z."/>
            <person name="Jaffe D.B."/>
            <person name="Alvarez P."/>
            <person name="Brockman W."/>
            <person name="Butler J."/>
            <person name="Chin C."/>
            <person name="Gnerre S."/>
            <person name="Grabherr M."/>
            <person name="Kleber M."/>
            <person name="Mauceli E."/>
            <person name="MacCallum I."/>
        </authorList>
    </citation>
    <scope>NUCLEOTIDE SEQUENCE [LARGE SCALE GENOMIC DNA]</scope>
    <source>
        <strain evidence="14">Tucson 15081-1352.22</strain>
    </source>
</reference>
<evidence type="ECO:0000256" key="5">
    <source>
        <dbReference type="ARBA" id="ARBA00022679"/>
    </source>
</evidence>
<keyword evidence="6" id="KW-0479">Metal-binding</keyword>
<dbReference type="GO" id="GO:0008270">
    <property type="term" value="F:zinc ion binding"/>
    <property type="evidence" value="ECO:0007669"/>
    <property type="project" value="UniProtKB-KW"/>
</dbReference>
<dbReference type="PANTHER" id="PTHR12313">
    <property type="entry name" value="E3 UBIQUITIN-PROTEIN LIGASE RNF5-RELATED"/>
    <property type="match status" value="1"/>
</dbReference>
<keyword evidence="14" id="KW-1185">Reference proteome</keyword>
<dbReference type="AlphaFoldDB" id="B4KUQ7"/>
<accession>B4KUQ7</accession>
<dbReference type="Gene3D" id="3.30.40.10">
    <property type="entry name" value="Zinc/RING finger domain, C3HC4 (zinc finger)"/>
    <property type="match status" value="1"/>
</dbReference>
<keyword evidence="5" id="KW-0808">Transferase</keyword>
<keyword evidence="7 11" id="KW-0863">Zinc-finger</keyword>
<dbReference type="SUPFAM" id="SSF57850">
    <property type="entry name" value="RING/U-box"/>
    <property type="match status" value="1"/>
</dbReference>
<dbReference type="GO" id="GO:0061630">
    <property type="term" value="F:ubiquitin protein ligase activity"/>
    <property type="evidence" value="ECO:0007669"/>
    <property type="project" value="UniProtKB-EC"/>
</dbReference>
<dbReference type="InterPro" id="IPR018957">
    <property type="entry name" value="Znf_C3HC4_RING-type"/>
</dbReference>
<sequence>MASKENIKRKLFFNVKFMETEKETKTIDNVSRFDCNICLGTAKNAVICVCGHLFCWSCLHLWMLTPCDLRRCCPVCRAKLDITKIIPLYGRNSAVQDVNDVMAPRPPPLRQEPSAPRGSLYFGFLLGFQTSLGYGSFPIETMASVLNLNDEQALFLFLGLFCIGWLMF</sequence>
<keyword evidence="9" id="KW-0862">Zinc</keyword>
<dbReference type="Pfam" id="PF00097">
    <property type="entry name" value="zf-C3HC4"/>
    <property type="match status" value="1"/>
</dbReference>
<comment type="catalytic activity">
    <reaction evidence="1">
        <text>S-ubiquitinyl-[E2 ubiquitin-conjugating enzyme]-L-cysteine + [acceptor protein]-L-lysine = [E2 ubiquitin-conjugating enzyme]-L-cysteine + N(6)-ubiquitinyl-[acceptor protein]-L-lysine.</text>
        <dbReference type="EC" id="2.3.2.27"/>
    </reaction>
</comment>
<dbReference type="InterPro" id="IPR013083">
    <property type="entry name" value="Znf_RING/FYVE/PHD"/>
</dbReference>
<evidence type="ECO:0000256" key="9">
    <source>
        <dbReference type="ARBA" id="ARBA00022833"/>
    </source>
</evidence>
<gene>
    <name evidence="13" type="primary">Dmoj\GI13710</name>
    <name evidence="13" type="ORF">Dmoj_GI13710</name>
</gene>
<evidence type="ECO:0000256" key="8">
    <source>
        <dbReference type="ARBA" id="ARBA00022786"/>
    </source>
</evidence>
<evidence type="ECO:0000256" key="1">
    <source>
        <dbReference type="ARBA" id="ARBA00000900"/>
    </source>
</evidence>
<evidence type="ECO:0000259" key="12">
    <source>
        <dbReference type="PROSITE" id="PS50089"/>
    </source>
</evidence>
<feature type="domain" description="RING-type" evidence="12">
    <location>
        <begin position="35"/>
        <end position="77"/>
    </location>
</feature>
<dbReference type="Proteomes" id="UP000009192">
    <property type="component" value="Unassembled WGS sequence"/>
</dbReference>
<dbReference type="GO" id="GO:0060255">
    <property type="term" value="P:regulation of macromolecule metabolic process"/>
    <property type="evidence" value="ECO:0007669"/>
    <property type="project" value="UniProtKB-ARBA"/>
</dbReference>
<keyword evidence="8" id="KW-0833">Ubl conjugation pathway</keyword>
<dbReference type="PROSITE" id="PS00518">
    <property type="entry name" value="ZF_RING_1"/>
    <property type="match status" value="1"/>
</dbReference>
<dbReference type="InterPro" id="IPR017907">
    <property type="entry name" value="Znf_RING_CS"/>
</dbReference>
<comment type="subcellular location">
    <subcellularLocation>
        <location evidence="2">Endomembrane system</location>
    </subcellularLocation>
</comment>
<dbReference type="GO" id="GO:0016567">
    <property type="term" value="P:protein ubiquitination"/>
    <property type="evidence" value="ECO:0007669"/>
    <property type="project" value="UniProtKB-UniPathway"/>
</dbReference>
<dbReference type="InParanoid" id="B4KUQ7"/>
<organism evidence="13 14">
    <name type="scientific">Drosophila mojavensis</name>
    <name type="common">Fruit fly</name>
    <dbReference type="NCBI Taxonomy" id="7230"/>
    <lineage>
        <taxon>Eukaryota</taxon>
        <taxon>Metazoa</taxon>
        <taxon>Ecdysozoa</taxon>
        <taxon>Arthropoda</taxon>
        <taxon>Hexapoda</taxon>
        <taxon>Insecta</taxon>
        <taxon>Pterygota</taxon>
        <taxon>Neoptera</taxon>
        <taxon>Endopterygota</taxon>
        <taxon>Diptera</taxon>
        <taxon>Brachycera</taxon>
        <taxon>Muscomorpha</taxon>
        <taxon>Ephydroidea</taxon>
        <taxon>Drosophilidae</taxon>
        <taxon>Drosophila</taxon>
    </lineage>
</organism>
<dbReference type="OrthoDB" id="7862089at2759"/>
<dbReference type="GO" id="GO:0005783">
    <property type="term" value="C:endoplasmic reticulum"/>
    <property type="evidence" value="ECO:0007669"/>
    <property type="project" value="InterPro"/>
</dbReference>
<dbReference type="UniPathway" id="UPA00143"/>
<dbReference type="EC" id="2.3.2.27" evidence="4"/>
<dbReference type="PROSITE" id="PS50089">
    <property type="entry name" value="ZF_RING_2"/>
    <property type="match status" value="1"/>
</dbReference>
<dbReference type="HOGENOM" id="CLU_055198_3_0_1"/>
<comment type="pathway">
    <text evidence="3">Protein modification; protein ubiquitination.</text>
</comment>
<evidence type="ECO:0000256" key="4">
    <source>
        <dbReference type="ARBA" id="ARBA00012483"/>
    </source>
</evidence>
<dbReference type="GO" id="GO:0006511">
    <property type="term" value="P:ubiquitin-dependent protein catabolic process"/>
    <property type="evidence" value="ECO:0007669"/>
    <property type="project" value="InterPro"/>
</dbReference>
<evidence type="ECO:0000313" key="14">
    <source>
        <dbReference type="Proteomes" id="UP000009192"/>
    </source>
</evidence>
<dbReference type="SMART" id="SM00184">
    <property type="entry name" value="RING"/>
    <property type="match status" value="1"/>
</dbReference>
<dbReference type="SMR" id="B4KUQ7"/>
<evidence type="ECO:0000256" key="2">
    <source>
        <dbReference type="ARBA" id="ARBA00004308"/>
    </source>
</evidence>
<evidence type="ECO:0000313" key="13">
    <source>
        <dbReference type="EMBL" id="EDW19313.2"/>
    </source>
</evidence>
<evidence type="ECO:0000256" key="6">
    <source>
        <dbReference type="ARBA" id="ARBA00022723"/>
    </source>
</evidence>
<dbReference type="KEGG" id="dmo:Dmoj_GI13710"/>
<evidence type="ECO:0000256" key="11">
    <source>
        <dbReference type="PROSITE-ProRule" id="PRU00175"/>
    </source>
</evidence>
<name>B4KUQ7_DROMO</name>
<evidence type="ECO:0000256" key="7">
    <source>
        <dbReference type="ARBA" id="ARBA00022771"/>
    </source>
</evidence>
<keyword evidence="10" id="KW-0472">Membrane</keyword>
<dbReference type="InterPro" id="IPR001841">
    <property type="entry name" value="Znf_RING"/>
</dbReference>
<dbReference type="GO" id="GO:0005634">
    <property type="term" value="C:nucleus"/>
    <property type="evidence" value="ECO:0007669"/>
    <property type="project" value="UniProtKB-ARBA"/>
</dbReference>
<evidence type="ECO:0000256" key="3">
    <source>
        <dbReference type="ARBA" id="ARBA00004906"/>
    </source>
</evidence>
<proteinExistence type="predicted"/>
<dbReference type="EMBL" id="CH933809">
    <property type="protein sequence ID" value="EDW19313.2"/>
    <property type="molecule type" value="Genomic_DNA"/>
</dbReference>